<comment type="similarity">
    <text evidence="1">Belongs to the GatC family.</text>
</comment>
<dbReference type="GO" id="GO:0005524">
    <property type="term" value="F:ATP binding"/>
    <property type="evidence" value="ECO:0007669"/>
    <property type="project" value="UniProtKB-KW"/>
</dbReference>
<protein>
    <recommendedName>
        <fullName evidence="1">Aspartyl/glutamyl-tRNA(Asn/Gln) amidotransferase subunit C</fullName>
        <shortName evidence="1">Asp/Glu-ADT subunit C</shortName>
        <ecNumber evidence="1">6.3.5.-</ecNumber>
    </recommendedName>
</protein>
<dbReference type="InterPro" id="IPR003837">
    <property type="entry name" value="GatC"/>
</dbReference>
<dbReference type="Pfam" id="PF02686">
    <property type="entry name" value="GatC"/>
    <property type="match status" value="1"/>
</dbReference>
<accession>A0A1F5SCM9</accession>
<gene>
    <name evidence="1" type="primary">gatC</name>
    <name evidence="2" type="ORF">A3H66_03125</name>
</gene>
<dbReference type="PANTHER" id="PTHR15004">
    <property type="entry name" value="GLUTAMYL-TRNA(GLN) AMIDOTRANSFERASE SUBUNIT C, MITOCHONDRIAL"/>
    <property type="match status" value="1"/>
</dbReference>
<evidence type="ECO:0000256" key="1">
    <source>
        <dbReference type="HAMAP-Rule" id="MF_00122"/>
    </source>
</evidence>
<evidence type="ECO:0000313" key="3">
    <source>
        <dbReference type="Proteomes" id="UP000178783"/>
    </source>
</evidence>
<dbReference type="GO" id="GO:0050566">
    <property type="term" value="F:asparaginyl-tRNA synthase (glutamine-hydrolyzing) activity"/>
    <property type="evidence" value="ECO:0007669"/>
    <property type="project" value="RHEA"/>
</dbReference>
<dbReference type="AlphaFoldDB" id="A0A1F5SCM9"/>
<organism evidence="2 3">
    <name type="scientific">Candidatus Falkowbacteria bacterium RIFCSPLOWO2_02_FULL_45_21</name>
    <dbReference type="NCBI Taxonomy" id="1797989"/>
    <lineage>
        <taxon>Bacteria</taxon>
        <taxon>Candidatus Falkowiibacteriota</taxon>
    </lineage>
</organism>
<comment type="catalytic activity">
    <reaction evidence="1">
        <text>L-glutamyl-tRNA(Gln) + L-glutamine + ATP + H2O = L-glutaminyl-tRNA(Gln) + L-glutamate + ADP + phosphate + H(+)</text>
        <dbReference type="Rhea" id="RHEA:17521"/>
        <dbReference type="Rhea" id="RHEA-COMP:9681"/>
        <dbReference type="Rhea" id="RHEA-COMP:9684"/>
        <dbReference type="ChEBI" id="CHEBI:15377"/>
        <dbReference type="ChEBI" id="CHEBI:15378"/>
        <dbReference type="ChEBI" id="CHEBI:29985"/>
        <dbReference type="ChEBI" id="CHEBI:30616"/>
        <dbReference type="ChEBI" id="CHEBI:43474"/>
        <dbReference type="ChEBI" id="CHEBI:58359"/>
        <dbReference type="ChEBI" id="CHEBI:78520"/>
        <dbReference type="ChEBI" id="CHEBI:78521"/>
        <dbReference type="ChEBI" id="CHEBI:456216"/>
    </reaction>
</comment>
<keyword evidence="1" id="KW-0547">Nucleotide-binding</keyword>
<dbReference type="GO" id="GO:0006450">
    <property type="term" value="P:regulation of translational fidelity"/>
    <property type="evidence" value="ECO:0007669"/>
    <property type="project" value="InterPro"/>
</dbReference>
<dbReference type="GO" id="GO:0006412">
    <property type="term" value="P:translation"/>
    <property type="evidence" value="ECO:0007669"/>
    <property type="project" value="UniProtKB-UniRule"/>
</dbReference>
<dbReference type="GO" id="GO:0050567">
    <property type="term" value="F:glutaminyl-tRNA synthase (glutamine-hydrolyzing) activity"/>
    <property type="evidence" value="ECO:0007669"/>
    <property type="project" value="UniProtKB-UniRule"/>
</dbReference>
<keyword evidence="1" id="KW-0648">Protein biosynthesis</keyword>
<dbReference type="HAMAP" id="MF_00122">
    <property type="entry name" value="GatC"/>
    <property type="match status" value="1"/>
</dbReference>
<dbReference type="GO" id="GO:0070681">
    <property type="term" value="P:glutaminyl-tRNAGln biosynthesis via transamidation"/>
    <property type="evidence" value="ECO:0007669"/>
    <property type="project" value="TreeGrafter"/>
</dbReference>
<dbReference type="STRING" id="1797989.A3H66_03125"/>
<dbReference type="Gene3D" id="1.10.20.60">
    <property type="entry name" value="Glu-tRNAGln amidotransferase C subunit, N-terminal domain"/>
    <property type="match status" value="1"/>
</dbReference>
<dbReference type="Proteomes" id="UP000178783">
    <property type="component" value="Unassembled WGS sequence"/>
</dbReference>
<name>A0A1F5SCM9_9BACT</name>
<dbReference type="EMBL" id="MFFW01000021">
    <property type="protein sequence ID" value="OGF24399.1"/>
    <property type="molecule type" value="Genomic_DNA"/>
</dbReference>
<proteinExistence type="inferred from homology"/>
<sequence length="97" mass="11014">MQLSKQEIQHIAKLARLDLSEPELEKYGGQLSAVLDYIDQLKEVDVKGVEPTAQVTGLENVLREDEVKNWDKEEIELALKDAPARGGRFIKVKRVLE</sequence>
<comment type="catalytic activity">
    <reaction evidence="1">
        <text>L-aspartyl-tRNA(Asn) + L-glutamine + ATP + H2O = L-asparaginyl-tRNA(Asn) + L-glutamate + ADP + phosphate + 2 H(+)</text>
        <dbReference type="Rhea" id="RHEA:14513"/>
        <dbReference type="Rhea" id="RHEA-COMP:9674"/>
        <dbReference type="Rhea" id="RHEA-COMP:9677"/>
        <dbReference type="ChEBI" id="CHEBI:15377"/>
        <dbReference type="ChEBI" id="CHEBI:15378"/>
        <dbReference type="ChEBI" id="CHEBI:29985"/>
        <dbReference type="ChEBI" id="CHEBI:30616"/>
        <dbReference type="ChEBI" id="CHEBI:43474"/>
        <dbReference type="ChEBI" id="CHEBI:58359"/>
        <dbReference type="ChEBI" id="CHEBI:78515"/>
        <dbReference type="ChEBI" id="CHEBI:78516"/>
        <dbReference type="ChEBI" id="CHEBI:456216"/>
    </reaction>
</comment>
<dbReference type="InterPro" id="IPR036113">
    <property type="entry name" value="Asp/Glu-ADT_sf_sub_c"/>
</dbReference>
<comment type="subunit">
    <text evidence="1">Heterotrimer of A, B and C subunits.</text>
</comment>
<comment type="function">
    <text evidence="1">Allows the formation of correctly charged Asn-tRNA(Asn) or Gln-tRNA(Gln) through the transamidation of misacylated Asp-tRNA(Asn) or Glu-tRNA(Gln) in organisms which lack either or both of asparaginyl-tRNA or glutaminyl-tRNA synthetases. The reaction takes place in the presence of glutamine and ATP through an activated phospho-Asp-tRNA(Asn) or phospho-Glu-tRNA(Gln).</text>
</comment>
<dbReference type="EC" id="6.3.5.-" evidence="1"/>
<evidence type="ECO:0000313" key="2">
    <source>
        <dbReference type="EMBL" id="OGF24399.1"/>
    </source>
</evidence>
<dbReference type="SUPFAM" id="SSF141000">
    <property type="entry name" value="Glu-tRNAGln amidotransferase C subunit"/>
    <property type="match status" value="1"/>
</dbReference>
<dbReference type="PANTHER" id="PTHR15004:SF0">
    <property type="entry name" value="GLUTAMYL-TRNA(GLN) AMIDOTRANSFERASE SUBUNIT C, MITOCHONDRIAL"/>
    <property type="match status" value="1"/>
</dbReference>
<reference evidence="2 3" key="1">
    <citation type="journal article" date="2016" name="Nat. Commun.">
        <title>Thousands of microbial genomes shed light on interconnected biogeochemical processes in an aquifer system.</title>
        <authorList>
            <person name="Anantharaman K."/>
            <person name="Brown C.T."/>
            <person name="Hug L.A."/>
            <person name="Sharon I."/>
            <person name="Castelle C.J."/>
            <person name="Probst A.J."/>
            <person name="Thomas B.C."/>
            <person name="Singh A."/>
            <person name="Wilkins M.J."/>
            <person name="Karaoz U."/>
            <person name="Brodie E.L."/>
            <person name="Williams K.H."/>
            <person name="Hubbard S.S."/>
            <person name="Banfield J.F."/>
        </authorList>
    </citation>
    <scope>NUCLEOTIDE SEQUENCE [LARGE SCALE GENOMIC DNA]</scope>
</reference>
<keyword evidence="1" id="KW-0436">Ligase</keyword>
<comment type="caution">
    <text evidence="2">The sequence shown here is derived from an EMBL/GenBank/DDBJ whole genome shotgun (WGS) entry which is preliminary data.</text>
</comment>
<dbReference type="NCBIfam" id="TIGR00135">
    <property type="entry name" value="gatC"/>
    <property type="match status" value="1"/>
</dbReference>
<keyword evidence="1" id="KW-0067">ATP-binding</keyword>